<evidence type="ECO:0000313" key="1">
    <source>
        <dbReference type="EMBL" id="KFB89683.1"/>
    </source>
</evidence>
<sequence>MTVSTEVDREEYTGNGVTTDFDYRFRVFTDDQLAVSVVDLSENITPLMLNTDYTVTGAGTRSGGKVKLIMPLAINWRINIERILPLTQETDIRNQGNFFPEVHEDAWDKLTMLIQQTWSFASLALRKPNWLAKFYDAQGNRISNLSNPVASQDAATKHYVDSAVADAEAGASAALEQERQQRIAADIAEATARQREDVAIRNEIASSNTRNVRFPYGVQPLPDSGTANKLIGINAQGQPVAVSADSGSSTELSIELADSSIPGGAGMVGWNGETAADALSGALSCSVSRISDTGWGFANWPQGKAVAIGGRAFIGYNLGSDHTSINMDAMCTSTRDGQNFSQPRRIAAHTSNESAAAFSLGRDAAGTKLFAFVRFRKGTNDNAEIRYAIYESVNSGVNWSFVKDFNFLSDAGNPAVAIHGFELTGDGRGVVGYHSIDGEFGFLLFNTSTYEYTKFKLLDASNNLNNGNIIHVEANFLKRSDSGKIIIISRSQFAGVQKPLMWVAEDNLTSVTGPVETSVPFSVNPVSPVFSPDFTKVLFFYCYRFDQSDPNAEQAGLWVSELPVNDAYNLNWANARTFCLVRISGEYNFAAATSGVQHAVLLGNTVLVPFASMVEDNLDRSDVYCLKIDYKESRMQKGASTHRLGSLSGSQYGGRAEMRLNDVGPFTPRIRFNGRSVIGLDDVFSIGTYAANFTQGLGLYTYNGGPQTPALFIQPYTVSYDGSTGPLDINRDLRILAANRTVHLGKGARIRIGGDTGTVGPSLLYHNNASNTIEIGTTQSAYNVQMVMYSSDGFTFKRSSFAGPSAAVNLILEDSSGSQSVISGGGSVSGISFSTPGASKGVKVTNAGGLTSIRDLTPGNFLVAELPTGQDKGAFVYARNARKAGESAGSGTGCPVYWDGSAWRTFYDNSVAAA</sequence>
<evidence type="ECO:0008006" key="3">
    <source>
        <dbReference type="Google" id="ProtNLM"/>
    </source>
</evidence>
<proteinExistence type="predicted"/>
<organism evidence="1 2">
    <name type="scientific">Serratia grimesii</name>
    <dbReference type="NCBI Taxonomy" id="82995"/>
    <lineage>
        <taxon>Bacteria</taxon>
        <taxon>Pseudomonadati</taxon>
        <taxon>Pseudomonadota</taxon>
        <taxon>Gammaproteobacteria</taxon>
        <taxon>Enterobacterales</taxon>
        <taxon>Yersiniaceae</taxon>
        <taxon>Serratia</taxon>
    </lineage>
</organism>
<dbReference type="EMBL" id="JGVP01000004">
    <property type="protein sequence ID" value="KFB89683.1"/>
    <property type="molecule type" value="Genomic_DNA"/>
</dbReference>
<reference evidence="1 2" key="1">
    <citation type="submission" date="2014-03" db="EMBL/GenBank/DDBJ databases">
        <title>Draft genome sequence of the Serratia grimesii strain a2.</title>
        <authorList>
            <person name="Toymentseva A."/>
            <person name="Kazakov S."/>
            <person name="Giliazeva A."/>
            <person name="Ismagilova R."/>
            <person name="Shah R."/>
            <person name="Sharipova M."/>
            <person name="Khaitlina S."/>
            <person name="Mardanova A."/>
        </authorList>
    </citation>
    <scope>NUCLEOTIDE SEQUENCE [LARGE SCALE GENOMIC DNA]</scope>
    <source>
        <strain evidence="1 2">A2</strain>
    </source>
</reference>
<protein>
    <recommendedName>
        <fullName evidence="3">Tail fiber protein</fullName>
    </recommendedName>
</protein>
<dbReference type="Proteomes" id="UP000028721">
    <property type="component" value="Unassembled WGS sequence"/>
</dbReference>
<name>A0ABR4UCC6_9GAMM</name>
<keyword evidence="2" id="KW-1185">Reference proteome</keyword>
<dbReference type="InterPro" id="IPR036278">
    <property type="entry name" value="Sialidase_sf"/>
</dbReference>
<dbReference type="SUPFAM" id="SSF50939">
    <property type="entry name" value="Sialidases"/>
    <property type="match status" value="1"/>
</dbReference>
<evidence type="ECO:0000313" key="2">
    <source>
        <dbReference type="Proteomes" id="UP000028721"/>
    </source>
</evidence>
<accession>A0ABR4UCC6</accession>
<gene>
    <name evidence="1" type="ORF">CR62_16760</name>
</gene>
<comment type="caution">
    <text evidence="1">The sequence shown here is derived from an EMBL/GenBank/DDBJ whole genome shotgun (WGS) entry which is preliminary data.</text>
</comment>
<dbReference type="Gene3D" id="2.120.10.10">
    <property type="match status" value="1"/>
</dbReference>